<dbReference type="PRINTS" id="PR00090">
    <property type="entry name" value="RNGDIOXGNASE"/>
</dbReference>
<dbReference type="EMBL" id="AMXE01000033">
    <property type="protein sequence ID" value="ENO87807.1"/>
    <property type="molecule type" value="Genomic_DNA"/>
</dbReference>
<dbReference type="GO" id="GO:0005506">
    <property type="term" value="F:iron ion binding"/>
    <property type="evidence" value="ECO:0007669"/>
    <property type="project" value="InterPro"/>
</dbReference>
<keyword evidence="5" id="KW-0560">Oxidoreductase</keyword>
<evidence type="ECO:0000256" key="6">
    <source>
        <dbReference type="ARBA" id="ARBA00023004"/>
    </source>
</evidence>
<accession>N6YZK5</accession>
<keyword evidence="2" id="KW-0001">2Fe-2S</keyword>
<keyword evidence="6" id="KW-0408">Iron</keyword>
<dbReference type="GO" id="GO:0051537">
    <property type="term" value="F:2 iron, 2 sulfur cluster binding"/>
    <property type="evidence" value="ECO:0007669"/>
    <property type="project" value="UniProtKB-KW"/>
</dbReference>
<name>N6YZK5_THAL4</name>
<reference evidence="10 11" key="1">
    <citation type="submission" date="2012-09" db="EMBL/GenBank/DDBJ databases">
        <title>Draft Genome Sequences of 6 Strains from Genus Thauera.</title>
        <authorList>
            <person name="Liu B."/>
            <person name="Shapleigh J.P."/>
            <person name="Frostegard A.H."/>
        </authorList>
    </citation>
    <scope>NUCLEOTIDE SEQUENCE [LARGE SCALE GENOMIC DNA]</scope>
    <source>
        <strain evidence="11">47Lol / DSM 12138</strain>
    </source>
</reference>
<dbReference type="GO" id="GO:0051213">
    <property type="term" value="F:dioxygenase activity"/>
    <property type="evidence" value="ECO:0007669"/>
    <property type="project" value="UniProtKB-KW"/>
</dbReference>
<keyword evidence="11" id="KW-1185">Reference proteome</keyword>
<dbReference type="AlphaFoldDB" id="N6YZK5"/>
<proteinExistence type="inferred from homology"/>
<evidence type="ECO:0000259" key="9">
    <source>
        <dbReference type="PROSITE" id="PS51296"/>
    </source>
</evidence>
<evidence type="ECO:0000256" key="8">
    <source>
        <dbReference type="ARBA" id="ARBA00023027"/>
    </source>
</evidence>
<evidence type="ECO:0000313" key="10">
    <source>
        <dbReference type="EMBL" id="ENO87807.1"/>
    </source>
</evidence>
<evidence type="ECO:0000256" key="3">
    <source>
        <dbReference type="ARBA" id="ARBA00022723"/>
    </source>
</evidence>
<organism evidence="10 11">
    <name type="scientific">Thauera linaloolentis (strain DSM 12138 / JCM 21573 / CCUG 41526 / CIP 105981 / IAM 15112 / NBRC 102519 / 47Lol)</name>
    <dbReference type="NCBI Taxonomy" id="1123367"/>
    <lineage>
        <taxon>Bacteria</taxon>
        <taxon>Pseudomonadati</taxon>
        <taxon>Pseudomonadota</taxon>
        <taxon>Betaproteobacteria</taxon>
        <taxon>Rhodocyclales</taxon>
        <taxon>Zoogloeaceae</taxon>
        <taxon>Thauera</taxon>
    </lineage>
</organism>
<keyword evidence="8" id="KW-0520">NAD</keyword>
<dbReference type="Proteomes" id="UP000013232">
    <property type="component" value="Unassembled WGS sequence"/>
</dbReference>
<dbReference type="PROSITE" id="PS00570">
    <property type="entry name" value="RING_HYDROXYL_ALPHA"/>
    <property type="match status" value="1"/>
</dbReference>
<dbReference type="Pfam" id="PF00355">
    <property type="entry name" value="Rieske"/>
    <property type="match status" value="1"/>
</dbReference>
<evidence type="ECO:0000256" key="7">
    <source>
        <dbReference type="ARBA" id="ARBA00023014"/>
    </source>
</evidence>
<dbReference type="Gene3D" id="3.90.380.10">
    <property type="entry name" value="Naphthalene 1,2-dioxygenase Alpha Subunit, Chain A, domain 1"/>
    <property type="match status" value="1"/>
</dbReference>
<dbReference type="InterPro" id="IPR017941">
    <property type="entry name" value="Rieske_2Fe-2S"/>
</dbReference>
<sequence length="385" mass="43679">MFEKCWLYVGHESEVRKNGDFVRRTIAGRNLVFNRDTSGKLNVFFNVCPHRGAEVCREKHGNAKHFQCFYHGWIFGSDGSLKSQPGKERYIADFGAQGRGNLVTVPRFANYRGFCFINFDPTACSIEEYLGNAREYLDLVADQSEAGMVVVSGMQEYSIRANWKLLVENSNDGYHAATTHATYLDYVAKTHVMGNDVALRGIGRELGNGHAVVEYTAPWGRPIANWIPIWGEEGKREMERIHAGLVARHGKDKADRIAFKNRNILIFPNLVVNDIMSLTVRTFYPLKPDLMHVTGWALAPENESEWAREYRLNNFLEFLGPGGFATPDDVEALESCQGGYRNAKEVGVGWNDISKGMGLDPQYDDEVQMRSFWKEWNRRVSAVCK</sequence>
<evidence type="ECO:0000256" key="1">
    <source>
        <dbReference type="ARBA" id="ARBA00008751"/>
    </source>
</evidence>
<evidence type="ECO:0000256" key="4">
    <source>
        <dbReference type="ARBA" id="ARBA00022964"/>
    </source>
</evidence>
<dbReference type="SUPFAM" id="SSF50022">
    <property type="entry name" value="ISP domain"/>
    <property type="match status" value="1"/>
</dbReference>
<dbReference type="InterPro" id="IPR015881">
    <property type="entry name" value="ARHD_Rieske_2Fe_2S"/>
</dbReference>
<dbReference type="InterPro" id="IPR036922">
    <property type="entry name" value="Rieske_2Fe-2S_sf"/>
</dbReference>
<dbReference type="CDD" id="cd03469">
    <property type="entry name" value="Rieske_RO_Alpha_N"/>
    <property type="match status" value="1"/>
</dbReference>
<keyword evidence="7" id="KW-0411">Iron-sulfur</keyword>
<evidence type="ECO:0000256" key="5">
    <source>
        <dbReference type="ARBA" id="ARBA00023002"/>
    </source>
</evidence>
<evidence type="ECO:0000256" key="2">
    <source>
        <dbReference type="ARBA" id="ARBA00022714"/>
    </source>
</evidence>
<gene>
    <name evidence="10" type="ORF">C666_10180</name>
</gene>
<keyword evidence="3" id="KW-0479">Metal-binding</keyword>
<dbReference type="CDD" id="cd08879">
    <property type="entry name" value="RHO_alpha_C_AntDO-like"/>
    <property type="match status" value="1"/>
</dbReference>
<dbReference type="Pfam" id="PF00848">
    <property type="entry name" value="Ring_hydroxyl_A"/>
    <property type="match status" value="1"/>
</dbReference>
<dbReference type="eggNOG" id="COG4638">
    <property type="taxonomic scope" value="Bacteria"/>
</dbReference>
<feature type="domain" description="Rieske" evidence="9">
    <location>
        <begin position="7"/>
        <end position="105"/>
    </location>
</feature>
<dbReference type="PANTHER" id="PTHR43756">
    <property type="entry name" value="CHOLINE MONOOXYGENASE, CHLOROPLASTIC"/>
    <property type="match status" value="1"/>
</dbReference>
<dbReference type="SUPFAM" id="SSF55961">
    <property type="entry name" value="Bet v1-like"/>
    <property type="match status" value="1"/>
</dbReference>
<dbReference type="InterPro" id="IPR001663">
    <property type="entry name" value="Rng_hydr_dOase-A"/>
</dbReference>
<dbReference type="Gene3D" id="2.102.10.10">
    <property type="entry name" value="Rieske [2Fe-2S] iron-sulphur domain"/>
    <property type="match status" value="1"/>
</dbReference>
<evidence type="ECO:0000313" key="11">
    <source>
        <dbReference type="Proteomes" id="UP000013232"/>
    </source>
</evidence>
<dbReference type="STRING" id="1123367.GCA_000621305_01305"/>
<protein>
    <submittedName>
        <fullName evidence="10">p-cumate dioxygenase large subunit (CmtAb)</fullName>
    </submittedName>
</protein>
<dbReference type="InterPro" id="IPR015879">
    <property type="entry name" value="Ring_hydroxy_dOase_asu_C_dom"/>
</dbReference>
<dbReference type="PROSITE" id="PS51296">
    <property type="entry name" value="RIESKE"/>
    <property type="match status" value="1"/>
</dbReference>
<comment type="similarity">
    <text evidence="1">Belongs to the bacterial ring-hydroxylating dioxygenase alpha subunit family.</text>
</comment>
<dbReference type="PANTHER" id="PTHR43756:SF1">
    <property type="entry name" value="3-PHENYLPROPIONATE_CINNAMIC ACID DIOXYGENASE SUBUNIT ALPHA"/>
    <property type="match status" value="1"/>
</dbReference>
<comment type="caution">
    <text evidence="10">The sequence shown here is derived from an EMBL/GenBank/DDBJ whole genome shotgun (WGS) entry which is preliminary data.</text>
</comment>
<keyword evidence="4 10" id="KW-0223">Dioxygenase</keyword>